<comment type="caution">
    <text evidence="1">The sequence shown here is derived from an EMBL/GenBank/DDBJ whole genome shotgun (WGS) entry which is preliminary data.</text>
</comment>
<name>A0ACC3CAA1_PYRYE</name>
<reference evidence="1" key="1">
    <citation type="submission" date="2019-11" db="EMBL/GenBank/DDBJ databases">
        <title>Nori genome reveals adaptations in red seaweeds to the harsh intertidal environment.</title>
        <authorList>
            <person name="Wang D."/>
            <person name="Mao Y."/>
        </authorList>
    </citation>
    <scope>NUCLEOTIDE SEQUENCE</scope>
    <source>
        <tissue evidence="1">Gametophyte</tissue>
    </source>
</reference>
<proteinExistence type="predicted"/>
<dbReference type="Proteomes" id="UP000798662">
    <property type="component" value="Chromosome 2"/>
</dbReference>
<organism evidence="1 2">
    <name type="scientific">Pyropia yezoensis</name>
    <name type="common">Susabi-nori</name>
    <name type="synonym">Porphyra yezoensis</name>
    <dbReference type="NCBI Taxonomy" id="2788"/>
    <lineage>
        <taxon>Eukaryota</taxon>
        <taxon>Rhodophyta</taxon>
        <taxon>Bangiophyceae</taxon>
        <taxon>Bangiales</taxon>
        <taxon>Bangiaceae</taxon>
        <taxon>Pyropia</taxon>
    </lineage>
</organism>
<accession>A0ACC3CAA1</accession>
<sequence length="895" mass="93371">MHACVWRPASLRSPLPASPSPRCGGGGGATSKGGFPARPRPALPLRRRCSASVLLPPLPGAHPLPRGAPPRQPDVMGGGGLPLPLPSGGAAGAAARPTRQSWQWPLTRRRRTARAAATLPAVVLLVGAAAAAAVAVAAATAAAAAAATATTAADGDLPAPTVHSTIDRRGKWRVGWSGIAMPPARLAAAIAFPDALHLTLGRSVAAVVPVGAGNRRVRVVFRPANATLTVAVIASPPRPWRQPSRSGLPTDHVGRTDVVVEAATPAEAFGGHGAPSVVGTRLVFLAFPDTRGRGRRRRRRRVPGASTLLVGVRLPCKAGRNPRVAAWAAALAATAADNAALAVGGAPCDRPFRSITGVCNARGHGPWRGTAATPLKRRDPAVDGVWPGDDSMAFPRRPNCRRVSNAVAAQAVGESIPSAARLTDLWTWWGQFIDHDMTLTASSGGSATEEAAPIPLTDAADPLRTDGRAALAFARSIPHANLATAFLDGSHIYGDEWERVEALRAHRGGRLRVGDGVGKAGGDGGGRRRGGCPGQAASGGGPEPMLPSNEANTLGGSVLPNEPSEASTFFAAGDRRANVQPALTALHTLFVREHNRVAGVLAQAFPRWDDERLYQEARQLVVATTQAITYNEWLPHALGPSPDEGGGGLEPYKGYNASVDPSMDSFFSTVAFRFGHSAVPETLGVLDAPGEPHELDGTPLADVYFTPDWTTRAGVGPILLGAASRVGQEVDRHVVHALRNALFAAQGGRSLDLVTLNCARGRDHGSPGINAARVMYGLPPHRSFDELTGGHDPRGAAALASVYRSVGDVDPFIGGLAEAHVGGGVLGGLFAASVREQFTALRDGDRFFYRNIRWGAVRRLPLGRAVAEGRRTLRDVLVDNGMMGSRDWPADVFQA</sequence>
<evidence type="ECO:0000313" key="2">
    <source>
        <dbReference type="Proteomes" id="UP000798662"/>
    </source>
</evidence>
<keyword evidence="2" id="KW-1185">Reference proteome</keyword>
<dbReference type="EMBL" id="CM020619">
    <property type="protein sequence ID" value="KAK1866742.1"/>
    <property type="molecule type" value="Genomic_DNA"/>
</dbReference>
<evidence type="ECO:0000313" key="1">
    <source>
        <dbReference type="EMBL" id="KAK1866742.1"/>
    </source>
</evidence>
<gene>
    <name evidence="1" type="ORF">I4F81_009257</name>
</gene>
<protein>
    <submittedName>
        <fullName evidence="1">Uncharacterized protein</fullName>
    </submittedName>
</protein>